<name>A0A8S5T4Z8_9CAUD</name>
<protein>
    <submittedName>
        <fullName evidence="1">Uncharacterized protein</fullName>
    </submittedName>
</protein>
<evidence type="ECO:0000313" key="1">
    <source>
        <dbReference type="EMBL" id="DAF57850.1"/>
    </source>
</evidence>
<dbReference type="EMBL" id="BK032740">
    <property type="protein sequence ID" value="DAF57850.1"/>
    <property type="molecule type" value="Genomic_DNA"/>
</dbReference>
<organism evidence="1">
    <name type="scientific">Siphoviridae sp. ctg8V11</name>
    <dbReference type="NCBI Taxonomy" id="2827910"/>
    <lineage>
        <taxon>Viruses</taxon>
        <taxon>Duplodnaviria</taxon>
        <taxon>Heunggongvirae</taxon>
        <taxon>Uroviricota</taxon>
        <taxon>Caudoviricetes</taxon>
    </lineage>
</organism>
<accession>A0A8S5T4Z8</accession>
<proteinExistence type="predicted"/>
<reference evidence="1" key="1">
    <citation type="journal article" date="2021" name="Proc. Natl. Acad. Sci. U.S.A.">
        <title>A Catalog of Tens of Thousands of Viruses from Human Metagenomes Reveals Hidden Associations with Chronic Diseases.</title>
        <authorList>
            <person name="Tisza M.J."/>
            <person name="Buck C.B."/>
        </authorList>
    </citation>
    <scope>NUCLEOTIDE SEQUENCE</scope>
    <source>
        <strain evidence="1">Ctg8V11</strain>
    </source>
</reference>
<sequence>MYAQGRANALALQEKAPDMTGTELNAADSDIPSFKAAVANKNMLERKAGFVCRSSAGRVVRLVQPYDSTIYTQEPEELPAQWGFAWSTDPAKALPFVAMSTSPYNKGDCCTESGKVYRSTMGNNVWSPSAYPKGWEEVNV</sequence>